<dbReference type="PANTHER" id="PTHR39188:SF3">
    <property type="entry name" value="STAGE IV SPORULATION PROTEIN FB"/>
    <property type="match status" value="1"/>
</dbReference>
<evidence type="ECO:0000256" key="10">
    <source>
        <dbReference type="ARBA" id="ARBA00023049"/>
    </source>
</evidence>
<dbReference type="EMBL" id="BIFT01000001">
    <property type="protein sequence ID" value="GCE25003.1"/>
    <property type="molecule type" value="Genomic_DNA"/>
</dbReference>
<sequence>MYNSNPDDYAKYRENNGNAQEIDYARPEYYHAPDERSAPHSAQPDPYASYQQNPYEDSYKGYSSYQPSTPDPYATDKAYQPYVSSGEEYRGPQSVEKYAAQQSGDTSKGGSRKGIAGLGGILLAIGSFLLKFKSLAFLLKFGGFGFSALLSVVAYSFLFGWQFAVGLVVMLFIHEMGHALVMKLKGIPMGGMIFVPLLGAAVTMRQMPKNAKDEAEVGIAGPIAGALAASACLLLALQQPGAIWAPLAYFGFFMNLFNLIPIVPFDGGRVLAAIDRRVWIIGFVALLGYQIWQWMTGNFYPWLLLFVFMAATQLWSRGLRSQNAESLEYYNVPMSSRILMGLLYFGLVAVLFLGMTFAHNLMPIKY</sequence>
<dbReference type="Pfam" id="PF02163">
    <property type="entry name" value="Peptidase_M50"/>
    <property type="match status" value="1"/>
</dbReference>
<keyword evidence="5 13" id="KW-0812">Transmembrane</keyword>
<protein>
    <recommendedName>
        <fullName evidence="14">Peptidase M50 domain-containing protein</fullName>
    </recommendedName>
</protein>
<keyword evidence="10" id="KW-0482">Metalloprotease</keyword>
<keyword evidence="8" id="KW-0862">Zinc</keyword>
<dbReference type="InterPro" id="IPR008915">
    <property type="entry name" value="Peptidase_M50"/>
</dbReference>
<comment type="cofactor">
    <cofactor evidence="1">
        <name>Zn(2+)</name>
        <dbReference type="ChEBI" id="CHEBI:29105"/>
    </cofactor>
</comment>
<feature type="transmembrane region" description="Helical" evidence="13">
    <location>
        <begin position="299"/>
        <end position="316"/>
    </location>
</feature>
<evidence type="ECO:0000313" key="16">
    <source>
        <dbReference type="Proteomes" id="UP000287171"/>
    </source>
</evidence>
<dbReference type="GO" id="GO:0016020">
    <property type="term" value="C:membrane"/>
    <property type="evidence" value="ECO:0007669"/>
    <property type="project" value="UniProtKB-SubCell"/>
</dbReference>
<keyword evidence="11 13" id="KW-0472">Membrane</keyword>
<feature type="transmembrane region" description="Helical" evidence="13">
    <location>
        <begin position="186"/>
        <end position="205"/>
    </location>
</feature>
<feature type="domain" description="Peptidase M50" evidence="14">
    <location>
        <begin position="163"/>
        <end position="239"/>
    </location>
</feature>
<dbReference type="AlphaFoldDB" id="A0A402B0Y4"/>
<feature type="compositionally biased region" description="Basic and acidic residues" evidence="12">
    <location>
        <begin position="23"/>
        <end position="38"/>
    </location>
</feature>
<dbReference type="PANTHER" id="PTHR39188">
    <property type="entry name" value="MEMBRANE-ASSOCIATED ZINC METALLOPROTEASE M50B"/>
    <property type="match status" value="1"/>
</dbReference>
<evidence type="ECO:0000256" key="5">
    <source>
        <dbReference type="ARBA" id="ARBA00022692"/>
    </source>
</evidence>
<keyword evidence="4" id="KW-0645">Protease</keyword>
<reference evidence="16" key="1">
    <citation type="submission" date="2018-12" db="EMBL/GenBank/DDBJ databases">
        <title>Tengunoibacter tsumagoiensis gen. nov., sp. nov., Dictyobacter kobayashii sp. nov., D. alpinus sp. nov., and D. joshuensis sp. nov. and description of Dictyobacteraceae fam. nov. within the order Ktedonobacterales isolated from Tengu-no-mugimeshi.</title>
        <authorList>
            <person name="Wang C.M."/>
            <person name="Zheng Y."/>
            <person name="Sakai Y."/>
            <person name="Toyoda A."/>
            <person name="Minakuchi Y."/>
            <person name="Abe K."/>
            <person name="Yokota A."/>
            <person name="Yabe S."/>
        </authorList>
    </citation>
    <scope>NUCLEOTIDE SEQUENCE [LARGE SCALE GENOMIC DNA]</scope>
    <source>
        <strain evidence="16">Uno16</strain>
    </source>
</reference>
<comment type="caution">
    <text evidence="15">The sequence shown here is derived from an EMBL/GenBank/DDBJ whole genome shotgun (WGS) entry which is preliminary data.</text>
</comment>
<dbReference type="CDD" id="cd06160">
    <property type="entry name" value="S2P-M50_like_2"/>
    <property type="match status" value="1"/>
</dbReference>
<feature type="region of interest" description="Disordered" evidence="12">
    <location>
        <begin position="1"/>
        <end position="71"/>
    </location>
</feature>
<feature type="transmembrane region" description="Helical" evidence="13">
    <location>
        <begin position="217"/>
        <end position="237"/>
    </location>
</feature>
<feature type="transmembrane region" description="Helical" evidence="13">
    <location>
        <begin position="277"/>
        <end position="293"/>
    </location>
</feature>
<keyword evidence="7" id="KW-0378">Hydrolase</keyword>
<feature type="transmembrane region" description="Helical" evidence="13">
    <location>
        <begin position="243"/>
        <end position="265"/>
    </location>
</feature>
<evidence type="ECO:0000256" key="7">
    <source>
        <dbReference type="ARBA" id="ARBA00022801"/>
    </source>
</evidence>
<evidence type="ECO:0000256" key="13">
    <source>
        <dbReference type="SAM" id="Phobius"/>
    </source>
</evidence>
<keyword evidence="16" id="KW-1185">Reference proteome</keyword>
<dbReference type="GO" id="GO:0046872">
    <property type="term" value="F:metal ion binding"/>
    <property type="evidence" value="ECO:0007669"/>
    <property type="project" value="UniProtKB-KW"/>
</dbReference>
<evidence type="ECO:0000259" key="14">
    <source>
        <dbReference type="Pfam" id="PF02163"/>
    </source>
</evidence>
<keyword evidence="9 13" id="KW-1133">Transmembrane helix</keyword>
<feature type="transmembrane region" description="Helical" evidence="13">
    <location>
        <begin position="114"/>
        <end position="132"/>
    </location>
</feature>
<accession>A0A402B0Y4</accession>
<dbReference type="RefSeq" id="WP_126625645.1">
    <property type="nucleotide sequence ID" value="NZ_BIFT01000001.1"/>
</dbReference>
<evidence type="ECO:0000256" key="1">
    <source>
        <dbReference type="ARBA" id="ARBA00001947"/>
    </source>
</evidence>
<evidence type="ECO:0000256" key="2">
    <source>
        <dbReference type="ARBA" id="ARBA00004141"/>
    </source>
</evidence>
<dbReference type="Proteomes" id="UP000287171">
    <property type="component" value="Unassembled WGS sequence"/>
</dbReference>
<feature type="compositionally biased region" description="Polar residues" evidence="12">
    <location>
        <begin position="49"/>
        <end position="68"/>
    </location>
</feature>
<feature type="transmembrane region" description="Helical" evidence="13">
    <location>
        <begin position="144"/>
        <end position="174"/>
    </location>
</feature>
<evidence type="ECO:0000256" key="12">
    <source>
        <dbReference type="SAM" id="MobiDB-lite"/>
    </source>
</evidence>
<keyword evidence="6" id="KW-0479">Metal-binding</keyword>
<comment type="similarity">
    <text evidence="3">Belongs to the peptidase M50B family.</text>
</comment>
<evidence type="ECO:0000256" key="11">
    <source>
        <dbReference type="ARBA" id="ARBA00023136"/>
    </source>
</evidence>
<evidence type="ECO:0000256" key="3">
    <source>
        <dbReference type="ARBA" id="ARBA00007931"/>
    </source>
</evidence>
<dbReference type="GO" id="GO:0008237">
    <property type="term" value="F:metallopeptidase activity"/>
    <property type="evidence" value="ECO:0007669"/>
    <property type="project" value="UniProtKB-KW"/>
</dbReference>
<organism evidence="15 16">
    <name type="scientific">Dictyobacter alpinus</name>
    <dbReference type="NCBI Taxonomy" id="2014873"/>
    <lineage>
        <taxon>Bacteria</taxon>
        <taxon>Bacillati</taxon>
        <taxon>Chloroflexota</taxon>
        <taxon>Ktedonobacteria</taxon>
        <taxon>Ktedonobacterales</taxon>
        <taxon>Dictyobacteraceae</taxon>
        <taxon>Dictyobacter</taxon>
    </lineage>
</organism>
<proteinExistence type="inferred from homology"/>
<dbReference type="GO" id="GO:0006508">
    <property type="term" value="P:proteolysis"/>
    <property type="evidence" value="ECO:0007669"/>
    <property type="project" value="UniProtKB-KW"/>
</dbReference>
<evidence type="ECO:0000256" key="4">
    <source>
        <dbReference type="ARBA" id="ARBA00022670"/>
    </source>
</evidence>
<evidence type="ECO:0000256" key="8">
    <source>
        <dbReference type="ARBA" id="ARBA00022833"/>
    </source>
</evidence>
<gene>
    <name evidence="15" type="ORF">KDA_04870</name>
</gene>
<feature type="transmembrane region" description="Helical" evidence="13">
    <location>
        <begin position="337"/>
        <end position="358"/>
    </location>
</feature>
<evidence type="ECO:0000256" key="6">
    <source>
        <dbReference type="ARBA" id="ARBA00022723"/>
    </source>
</evidence>
<comment type="subcellular location">
    <subcellularLocation>
        <location evidence="2">Membrane</location>
        <topology evidence="2">Multi-pass membrane protein</topology>
    </subcellularLocation>
</comment>
<name>A0A402B0Y4_9CHLR</name>
<evidence type="ECO:0000256" key="9">
    <source>
        <dbReference type="ARBA" id="ARBA00022989"/>
    </source>
</evidence>
<evidence type="ECO:0000313" key="15">
    <source>
        <dbReference type="EMBL" id="GCE25003.1"/>
    </source>
</evidence>
<dbReference type="OrthoDB" id="9781963at2"/>